<evidence type="ECO:0000256" key="1">
    <source>
        <dbReference type="SAM" id="Phobius"/>
    </source>
</evidence>
<evidence type="ECO:0000313" key="3">
    <source>
        <dbReference type="Proteomes" id="UP000270673"/>
    </source>
</evidence>
<dbReference type="OrthoDB" id="1111222at2"/>
<keyword evidence="1" id="KW-0812">Transmembrane</keyword>
<proteinExistence type="predicted"/>
<keyword evidence="1" id="KW-0472">Membrane</keyword>
<accession>A0A3Q9IRN3</accession>
<dbReference type="EMBL" id="CP032819">
    <property type="protein sequence ID" value="AZS30463.1"/>
    <property type="molecule type" value="Genomic_DNA"/>
</dbReference>
<gene>
    <name evidence="2" type="ORF">D8S85_13510</name>
</gene>
<dbReference type="Proteomes" id="UP000270673">
    <property type="component" value="Chromosome"/>
</dbReference>
<feature type="transmembrane region" description="Helical" evidence="1">
    <location>
        <begin position="7"/>
        <end position="23"/>
    </location>
</feature>
<evidence type="ECO:0000313" key="2">
    <source>
        <dbReference type="EMBL" id="AZS30463.1"/>
    </source>
</evidence>
<evidence type="ECO:0008006" key="4">
    <source>
        <dbReference type="Google" id="ProtNLM"/>
    </source>
</evidence>
<keyword evidence="3" id="KW-1185">Reference proteome</keyword>
<organism evidence="2 3">
    <name type="scientific">Butyricimonas faecalis</name>
    <dbReference type="NCBI Taxonomy" id="2093856"/>
    <lineage>
        <taxon>Bacteria</taxon>
        <taxon>Pseudomonadati</taxon>
        <taxon>Bacteroidota</taxon>
        <taxon>Bacteroidia</taxon>
        <taxon>Bacteroidales</taxon>
        <taxon>Odoribacteraceae</taxon>
        <taxon>Butyricimonas</taxon>
    </lineage>
</organism>
<keyword evidence="1" id="KW-1133">Transmembrane helix</keyword>
<dbReference type="AlphaFoldDB" id="A0A3Q9IRN3"/>
<dbReference type="RefSeq" id="WP_106481113.1">
    <property type="nucleotide sequence ID" value="NZ_CP032819.1"/>
</dbReference>
<name>A0A3Q9IRN3_9BACT</name>
<reference evidence="2 3" key="1">
    <citation type="submission" date="2018-10" db="EMBL/GenBank/DDBJ databases">
        <title>Butyricimonas faecalis sp. nov., isolated from human faeces and emended description of the genus Butyricimonas.</title>
        <authorList>
            <person name="Le Roy T."/>
            <person name="Van der Smissen P."/>
            <person name="Paquot A."/>
            <person name="Delzenne N."/>
            <person name="Muccioli G."/>
            <person name="Collet J.-F."/>
            <person name="Cani P.D."/>
        </authorList>
    </citation>
    <scope>NUCLEOTIDE SEQUENCE [LARGE SCALE GENOMIC DNA]</scope>
    <source>
        <strain evidence="2 3">H184</strain>
    </source>
</reference>
<feature type="transmembrane region" description="Helical" evidence="1">
    <location>
        <begin position="252"/>
        <end position="270"/>
    </location>
</feature>
<protein>
    <recommendedName>
        <fullName evidence="4">DUF4350 domain-containing protein</fullName>
    </recommendedName>
</protein>
<sequence>MKRRQNVLIILFVIAIMAVYTGYEANKPQPIDWSPNFSITEKSPYGTYIIKDALPYLFPEGKVSFARKSVREQLREDRTYFLKTCFFVSSFFSIALGDLEAMLEEVEEGGVLFVSAEFIPDTLYSYTGVSRMKRVQNGKDYLRGFEDKGYPFKQTHYCFELQESFDGEVLGYVDTIKNPNFIRVNYGEGGIYLHSNPMAFTNFFLLDSVNGDYYQRALSFLPPDTNVVWDEYLKSGAEGQRTLFRVIFRYPALKWAYILLILGTILYVLFRTKREQRPIPVIRPLENRTLEFVSVVSSLYYKQRDHAAIANKRINSFLEEVRYYYKLRTEELDRSFIDLLSERSGVARVSVESLIFLIIRIRKAEHVDEDQLRELVKYIELFKTKS</sequence>
<dbReference type="KEGG" id="buy:D8S85_13510"/>